<accession>A0A0G9JYJ1</accession>
<dbReference type="Proteomes" id="UP000035514">
    <property type="component" value="Unassembled WGS sequence"/>
</dbReference>
<sequence length="62" mass="6980">MVLDEFHEKITELDKVEGAIKVCINSLYSEDTPKEGVAYILEMTNSKISTVKADFDKITTLN</sequence>
<dbReference type="EMBL" id="JAIQ01000104">
    <property type="protein sequence ID" value="KLD99295.1"/>
    <property type="molecule type" value="Genomic_DNA"/>
</dbReference>
<organism evidence="1 2">
    <name type="scientific">Aliarcobacter butzleri L348</name>
    <dbReference type="NCBI Taxonomy" id="1447256"/>
    <lineage>
        <taxon>Bacteria</taxon>
        <taxon>Pseudomonadati</taxon>
        <taxon>Campylobacterota</taxon>
        <taxon>Epsilonproteobacteria</taxon>
        <taxon>Campylobacterales</taxon>
        <taxon>Arcobacteraceae</taxon>
        <taxon>Aliarcobacter</taxon>
    </lineage>
</organism>
<dbReference type="PATRIC" id="fig|1447256.3.peg.1406"/>
<evidence type="ECO:0000313" key="1">
    <source>
        <dbReference type="EMBL" id="KLD99295.1"/>
    </source>
</evidence>
<evidence type="ECO:0000313" key="2">
    <source>
        <dbReference type="Proteomes" id="UP000035514"/>
    </source>
</evidence>
<dbReference type="RefSeq" id="WP_046996806.1">
    <property type="nucleotide sequence ID" value="NZ_JAIQ01000104.1"/>
</dbReference>
<gene>
    <name evidence="1" type="ORF">AA20_07200</name>
</gene>
<comment type="caution">
    <text evidence="1">The sequence shown here is derived from an EMBL/GenBank/DDBJ whole genome shotgun (WGS) entry which is preliminary data.</text>
</comment>
<protein>
    <submittedName>
        <fullName evidence="1">Uncharacterized protein</fullName>
    </submittedName>
</protein>
<name>A0A0G9JYJ1_9BACT</name>
<proteinExistence type="predicted"/>
<reference evidence="1 2" key="1">
    <citation type="submission" date="2014-01" db="EMBL/GenBank/DDBJ databases">
        <title>Development of a Comparative Genomic Fingerprinting Assay for High Resolution Genotyping of Arcobacter butzleri.</title>
        <authorList>
            <person name="Webb A.L."/>
            <person name="Inglis G.D."/>
            <person name="Kruczkiewicz P."/>
            <person name="Selinger L.B."/>
            <person name="Taboada E.N."/>
        </authorList>
    </citation>
    <scope>NUCLEOTIDE SEQUENCE [LARGE SCALE GENOMIC DNA]</scope>
    <source>
        <strain evidence="1 2">L348</strain>
    </source>
</reference>
<dbReference type="AlphaFoldDB" id="A0A0G9JYJ1"/>